<dbReference type="RefSeq" id="WP_129222167.1">
    <property type="nucleotide sequence ID" value="NZ_QYBC01000040.1"/>
</dbReference>
<dbReference type="OrthoDB" id="4826718at2"/>
<dbReference type="Proteomes" id="UP000289411">
    <property type="component" value="Unassembled WGS sequence"/>
</dbReference>
<organism evidence="3 4">
    <name type="scientific">Lichenibacterium ramalinae</name>
    <dbReference type="NCBI Taxonomy" id="2316527"/>
    <lineage>
        <taxon>Bacteria</taxon>
        <taxon>Pseudomonadati</taxon>
        <taxon>Pseudomonadota</taxon>
        <taxon>Alphaproteobacteria</taxon>
        <taxon>Hyphomicrobiales</taxon>
        <taxon>Lichenihabitantaceae</taxon>
        <taxon>Lichenibacterium</taxon>
    </lineage>
</organism>
<dbReference type="InterPro" id="IPR002831">
    <property type="entry name" value="Tscrpt_reg_TrmB_N"/>
</dbReference>
<reference evidence="3 4" key="2">
    <citation type="submission" date="2019-02" db="EMBL/GenBank/DDBJ databases">
        <title>'Lichenibacterium ramalinii' gen. nov. sp. nov., 'Lichenibacterium minor' gen. nov. sp. nov.</title>
        <authorList>
            <person name="Pankratov T."/>
        </authorList>
    </citation>
    <scope>NUCLEOTIDE SEQUENCE [LARGE SCALE GENOMIC DNA]</scope>
    <source>
        <strain evidence="3 4">RmlP001</strain>
    </source>
</reference>
<dbReference type="EMBL" id="QYBC01000040">
    <property type="protein sequence ID" value="RYB01442.1"/>
    <property type="molecule type" value="Genomic_DNA"/>
</dbReference>
<dbReference type="AlphaFoldDB" id="A0A4Q2R527"/>
<reference evidence="3 4" key="1">
    <citation type="submission" date="2018-09" db="EMBL/GenBank/DDBJ databases">
        <authorList>
            <person name="Grouzdev D.S."/>
            <person name="Krutkina M.S."/>
        </authorList>
    </citation>
    <scope>NUCLEOTIDE SEQUENCE [LARGE SCALE GENOMIC DNA]</scope>
    <source>
        <strain evidence="3 4">RmlP001</strain>
    </source>
</reference>
<evidence type="ECO:0000313" key="4">
    <source>
        <dbReference type="Proteomes" id="UP000289411"/>
    </source>
</evidence>
<name>A0A4Q2R527_9HYPH</name>
<protein>
    <submittedName>
        <fullName evidence="3">MarR family transcriptional regulator</fullName>
    </submittedName>
</protein>
<dbReference type="Pfam" id="PF01978">
    <property type="entry name" value="TrmB"/>
    <property type="match status" value="1"/>
</dbReference>
<sequence length="109" mass="11590">MPNVTIDGLNRSTLIRPDPAAVARQENRERAQRSADNAAGRGGNTSEEIQVLKALRTKGPVENAQMLHEETGIPHSEISRALSDLEARGLVGRSEHGSLGAGGSRIEAL</sequence>
<evidence type="ECO:0000259" key="2">
    <source>
        <dbReference type="Pfam" id="PF01978"/>
    </source>
</evidence>
<dbReference type="InterPro" id="IPR036390">
    <property type="entry name" value="WH_DNA-bd_sf"/>
</dbReference>
<dbReference type="Gene3D" id="1.10.10.10">
    <property type="entry name" value="Winged helix-like DNA-binding domain superfamily/Winged helix DNA-binding domain"/>
    <property type="match status" value="1"/>
</dbReference>
<evidence type="ECO:0000256" key="1">
    <source>
        <dbReference type="SAM" id="MobiDB-lite"/>
    </source>
</evidence>
<evidence type="ECO:0000313" key="3">
    <source>
        <dbReference type="EMBL" id="RYB01442.1"/>
    </source>
</evidence>
<comment type="caution">
    <text evidence="3">The sequence shown here is derived from an EMBL/GenBank/DDBJ whole genome shotgun (WGS) entry which is preliminary data.</text>
</comment>
<keyword evidence="4" id="KW-1185">Reference proteome</keyword>
<accession>A0A4Q2R527</accession>
<gene>
    <name evidence="3" type="ORF">D3272_26070</name>
</gene>
<feature type="domain" description="Transcription regulator TrmB N-terminal" evidence="2">
    <location>
        <begin position="45"/>
        <end position="95"/>
    </location>
</feature>
<dbReference type="SUPFAM" id="SSF46785">
    <property type="entry name" value="Winged helix' DNA-binding domain"/>
    <property type="match status" value="1"/>
</dbReference>
<proteinExistence type="predicted"/>
<dbReference type="InterPro" id="IPR036388">
    <property type="entry name" value="WH-like_DNA-bd_sf"/>
</dbReference>
<feature type="region of interest" description="Disordered" evidence="1">
    <location>
        <begin position="1"/>
        <end position="48"/>
    </location>
</feature>